<feature type="compositionally biased region" description="Polar residues" evidence="1">
    <location>
        <begin position="54"/>
        <end position="65"/>
    </location>
</feature>
<feature type="region of interest" description="Disordered" evidence="1">
    <location>
        <begin position="82"/>
        <end position="110"/>
    </location>
</feature>
<proteinExistence type="predicted"/>
<evidence type="ECO:0000313" key="3">
    <source>
        <dbReference type="Proteomes" id="UP000321261"/>
    </source>
</evidence>
<feature type="compositionally biased region" description="Low complexity" evidence="1">
    <location>
        <begin position="241"/>
        <end position="250"/>
    </location>
</feature>
<feature type="compositionally biased region" description="Basic and acidic residues" evidence="1">
    <location>
        <begin position="301"/>
        <end position="310"/>
    </location>
</feature>
<organism evidence="2 3">
    <name type="scientific">Pseudonocardia hierapolitana</name>
    <dbReference type="NCBI Taxonomy" id="1128676"/>
    <lineage>
        <taxon>Bacteria</taxon>
        <taxon>Bacillati</taxon>
        <taxon>Actinomycetota</taxon>
        <taxon>Actinomycetes</taxon>
        <taxon>Pseudonocardiales</taxon>
        <taxon>Pseudonocardiaceae</taxon>
        <taxon>Pseudonocardia</taxon>
    </lineage>
</organism>
<protein>
    <submittedName>
        <fullName evidence="2">Uncharacterized protein</fullName>
    </submittedName>
</protein>
<name>A0A561SM43_9PSEU</name>
<dbReference type="RefSeq" id="WP_147255064.1">
    <property type="nucleotide sequence ID" value="NZ_VIWU01000001.1"/>
</dbReference>
<dbReference type="AlphaFoldDB" id="A0A561SM43"/>
<comment type="caution">
    <text evidence="2">The sequence shown here is derived from an EMBL/GenBank/DDBJ whole genome shotgun (WGS) entry which is preliminary data.</text>
</comment>
<accession>A0A561SM43</accession>
<dbReference type="Proteomes" id="UP000321261">
    <property type="component" value="Unassembled WGS sequence"/>
</dbReference>
<gene>
    <name evidence="2" type="ORF">FHX44_111825</name>
</gene>
<sequence length="310" mass="31881">MDAGSFVIALLTAAGAAAGPAPLGALQDTTAPAARCIAAPDEERLGSARPDAGLSSQPGTGTGSSALPDELVEELADIITRASLDSATRQDSATREDSVTRQDSATVSSALAEELAQELADVVAESDDPTSRRLAAALAAAGFEASAAVGSRQETAASRSDDNGLDDRSGRADQGRLDDRTGQADQDRLGDDRLEDSRLDQDRADSDDGLDRGRRDDARNQPGSDDRLADDRLGQDEQLDCDGGAQQQDAAAEDRESTAGGANRSGDLEDVLSSQAGERERAGSERSGTPAGRGGSGIADALERGERTAE</sequence>
<dbReference type="EMBL" id="VIWU01000001">
    <property type="protein sequence ID" value="TWF75938.1"/>
    <property type="molecule type" value="Genomic_DNA"/>
</dbReference>
<keyword evidence="3" id="KW-1185">Reference proteome</keyword>
<reference evidence="2 3" key="1">
    <citation type="submission" date="2019-06" db="EMBL/GenBank/DDBJ databases">
        <title>Sequencing the genomes of 1000 actinobacteria strains.</title>
        <authorList>
            <person name="Klenk H.-P."/>
        </authorList>
    </citation>
    <scope>NUCLEOTIDE SEQUENCE [LARGE SCALE GENOMIC DNA]</scope>
    <source>
        <strain evidence="2 3">DSM 45671</strain>
    </source>
</reference>
<evidence type="ECO:0000256" key="1">
    <source>
        <dbReference type="SAM" id="MobiDB-lite"/>
    </source>
</evidence>
<feature type="compositionally biased region" description="Basic and acidic residues" evidence="1">
    <location>
        <begin position="159"/>
        <end position="235"/>
    </location>
</feature>
<feature type="region of interest" description="Disordered" evidence="1">
    <location>
        <begin position="38"/>
        <end position="69"/>
    </location>
</feature>
<dbReference type="OrthoDB" id="10020267at2"/>
<feature type="region of interest" description="Disordered" evidence="1">
    <location>
        <begin position="141"/>
        <end position="310"/>
    </location>
</feature>
<evidence type="ECO:0000313" key="2">
    <source>
        <dbReference type="EMBL" id="TWF75938.1"/>
    </source>
</evidence>